<proteinExistence type="predicted"/>
<evidence type="ECO:0000256" key="1">
    <source>
        <dbReference type="ARBA" id="ARBA00022801"/>
    </source>
</evidence>
<name>A0A485KD45_9STRA</name>
<keyword evidence="7" id="KW-1185">Reference proteome</keyword>
<dbReference type="SMART" id="SM00195">
    <property type="entry name" value="DSPc"/>
    <property type="match status" value="1"/>
</dbReference>
<evidence type="ECO:0000259" key="4">
    <source>
        <dbReference type="PROSITE" id="PS50056"/>
    </source>
</evidence>
<evidence type="ECO:0000259" key="3">
    <source>
        <dbReference type="PROSITE" id="PS50054"/>
    </source>
</evidence>
<evidence type="ECO:0000256" key="2">
    <source>
        <dbReference type="ARBA" id="ARBA00022912"/>
    </source>
</evidence>
<dbReference type="PANTHER" id="PTHR46712">
    <property type="entry name" value="PHOSPHATIDYLGLYCEROPHOSPHATASE AND PROTEIN-TYROSINE PHOSPHATASE 1"/>
    <property type="match status" value="1"/>
</dbReference>
<dbReference type="Gene3D" id="3.90.190.10">
    <property type="entry name" value="Protein tyrosine phosphatase superfamily"/>
    <property type="match status" value="1"/>
</dbReference>
<dbReference type="PROSITE" id="PS50056">
    <property type="entry name" value="TYR_PHOSPHATASE_2"/>
    <property type="match status" value="1"/>
</dbReference>
<dbReference type="GO" id="GO:0004439">
    <property type="term" value="F:phosphatidylinositol-4,5-bisphosphate 5-phosphatase activity"/>
    <property type="evidence" value="ECO:0007669"/>
    <property type="project" value="TreeGrafter"/>
</dbReference>
<evidence type="ECO:0000313" key="5">
    <source>
        <dbReference type="EMBL" id="KAF0717280.1"/>
    </source>
</evidence>
<dbReference type="SUPFAM" id="SSF52799">
    <property type="entry name" value="(Phosphotyrosine protein) phosphatases II"/>
    <property type="match status" value="1"/>
</dbReference>
<organism evidence="6 7">
    <name type="scientific">Aphanomyces stellatus</name>
    <dbReference type="NCBI Taxonomy" id="120398"/>
    <lineage>
        <taxon>Eukaryota</taxon>
        <taxon>Sar</taxon>
        <taxon>Stramenopiles</taxon>
        <taxon>Oomycota</taxon>
        <taxon>Saprolegniomycetes</taxon>
        <taxon>Saprolegniales</taxon>
        <taxon>Verrucalvaceae</taxon>
        <taxon>Aphanomyces</taxon>
    </lineage>
</organism>
<dbReference type="InterPro" id="IPR042165">
    <property type="entry name" value="PTPMT1"/>
</dbReference>
<dbReference type="PROSITE" id="PS50054">
    <property type="entry name" value="TYR_PHOSPHATASE_DUAL"/>
    <property type="match status" value="1"/>
</dbReference>
<keyword evidence="2" id="KW-0904">Protein phosphatase</keyword>
<dbReference type="InterPro" id="IPR000387">
    <property type="entry name" value="Tyr_Pase_dom"/>
</dbReference>
<dbReference type="PANTHER" id="PTHR46712:SF1">
    <property type="entry name" value="PHOSPHATIDYLGLYCEROPHOSPHATASE AND PROTEIN-TYROSINE PHOSPHATASE 1"/>
    <property type="match status" value="1"/>
</dbReference>
<dbReference type="PROSITE" id="PS00383">
    <property type="entry name" value="TYR_PHOSPHATASE_1"/>
    <property type="match status" value="1"/>
</dbReference>
<feature type="domain" description="Tyrosine specific protein phosphatases" evidence="4">
    <location>
        <begin position="102"/>
        <end position="170"/>
    </location>
</feature>
<dbReference type="EMBL" id="VJMH01000273">
    <property type="protein sequence ID" value="KAF0717280.1"/>
    <property type="molecule type" value="Genomic_DNA"/>
</dbReference>
<evidence type="ECO:0000313" key="6">
    <source>
        <dbReference type="EMBL" id="VFT79589.1"/>
    </source>
</evidence>
<reference evidence="6 7" key="1">
    <citation type="submission" date="2019-03" db="EMBL/GenBank/DDBJ databases">
        <authorList>
            <person name="Gaulin E."/>
            <person name="Dumas B."/>
        </authorList>
    </citation>
    <scope>NUCLEOTIDE SEQUENCE [LARGE SCALE GENOMIC DNA]</scope>
    <source>
        <strain evidence="6">CBS 568.67</strain>
    </source>
</reference>
<dbReference type="InterPro" id="IPR029021">
    <property type="entry name" value="Prot-tyrosine_phosphatase-like"/>
</dbReference>
<accession>A0A485KD45</accession>
<dbReference type="InterPro" id="IPR000340">
    <property type="entry name" value="Dual-sp_phosphatase_cat-dom"/>
</dbReference>
<protein>
    <submittedName>
        <fullName evidence="6">Aste57867_2388 protein</fullName>
    </submittedName>
</protein>
<feature type="domain" description="Tyrosine-protein phosphatase" evidence="3">
    <location>
        <begin position="11"/>
        <end position="183"/>
    </location>
</feature>
<dbReference type="GO" id="GO:0004721">
    <property type="term" value="F:phosphoprotein phosphatase activity"/>
    <property type="evidence" value="ECO:0007669"/>
    <property type="project" value="UniProtKB-KW"/>
</dbReference>
<dbReference type="EMBL" id="CAADRA010000273">
    <property type="protein sequence ID" value="VFT79589.1"/>
    <property type="molecule type" value="Genomic_DNA"/>
</dbReference>
<gene>
    <name evidence="6" type="primary">Aste57867_2388</name>
    <name evidence="5" type="ORF">As57867_002382</name>
    <name evidence="6" type="ORF">ASTE57867_2388</name>
</gene>
<dbReference type="AlphaFoldDB" id="A0A485KD45"/>
<dbReference type="Proteomes" id="UP000332933">
    <property type="component" value="Unassembled WGS sequence"/>
</dbReference>
<dbReference type="InterPro" id="IPR020422">
    <property type="entry name" value="TYR_PHOSPHATASE_DUAL_dom"/>
</dbReference>
<dbReference type="FunFam" id="3.90.190.10:FF:000157">
    <property type="entry name" value="Protein-tyrosine phosphatase"/>
    <property type="match status" value="1"/>
</dbReference>
<sequence length="183" mass="20976">MALNKCTSRAWWTRITDHIILGALPLRNRNHHLQLQAEGVVAVVTMNQPYELEKTMLGVPVAPGKYLKGRRIEEYFITGDWKALGIDQCFGTTNDFCPPTLDILIRCVEFTKQHIDQGGTVYIHCKAGRGRSTIVVAAYLMQANRWTVDEALDFIQSKRHHISRQRRMLDEFARHLNDSSNRA</sequence>
<dbReference type="OrthoDB" id="273181at2759"/>
<keyword evidence="1" id="KW-0378">Hydrolase</keyword>
<dbReference type="Pfam" id="PF00782">
    <property type="entry name" value="DSPc"/>
    <property type="match status" value="1"/>
</dbReference>
<dbReference type="GO" id="GO:0008962">
    <property type="term" value="F:phosphatidylglycerophosphatase activity"/>
    <property type="evidence" value="ECO:0007669"/>
    <property type="project" value="TreeGrafter"/>
</dbReference>
<reference evidence="5" key="2">
    <citation type="submission" date="2019-06" db="EMBL/GenBank/DDBJ databases">
        <title>Genomics analysis of Aphanomyces spp. identifies a new class of oomycete effector associated with host adaptation.</title>
        <authorList>
            <person name="Gaulin E."/>
        </authorList>
    </citation>
    <scope>NUCLEOTIDE SEQUENCE</scope>
    <source>
        <strain evidence="5">CBS 578.67</strain>
    </source>
</reference>
<dbReference type="InterPro" id="IPR016130">
    <property type="entry name" value="Tyr_Pase_AS"/>
</dbReference>
<evidence type="ECO:0000313" key="7">
    <source>
        <dbReference type="Proteomes" id="UP000332933"/>
    </source>
</evidence>